<dbReference type="PANTHER" id="PTHR13170">
    <property type="entry name" value="O-GLCNACASE"/>
    <property type="match status" value="1"/>
</dbReference>
<dbReference type="PANTHER" id="PTHR13170:SF16">
    <property type="entry name" value="PROTEIN O-GLCNACASE"/>
    <property type="match status" value="1"/>
</dbReference>
<dbReference type="OrthoDB" id="8593648at2"/>
<dbReference type="Gene3D" id="3.40.630.30">
    <property type="match status" value="1"/>
</dbReference>
<gene>
    <name evidence="1" type="ORF">E3N84_06790</name>
</gene>
<accession>A0A4R8VAI1</accession>
<evidence type="ECO:0000313" key="2">
    <source>
        <dbReference type="Proteomes" id="UP000298488"/>
    </source>
</evidence>
<evidence type="ECO:0000313" key="1">
    <source>
        <dbReference type="EMBL" id="TFB79773.1"/>
    </source>
</evidence>
<dbReference type="CDD" id="cd04301">
    <property type="entry name" value="NAT_SF"/>
    <property type="match status" value="1"/>
</dbReference>
<reference evidence="1 2" key="1">
    <citation type="submission" date="2019-03" db="EMBL/GenBank/DDBJ databases">
        <title>Genomics of glacier-inhabiting Cryobacterium strains.</title>
        <authorList>
            <person name="Liu Q."/>
            <person name="Xin Y.-H."/>
        </authorList>
    </citation>
    <scope>NUCLEOTIDE SEQUENCE [LARGE SCALE GENOMIC DNA]</scope>
    <source>
        <strain evidence="1 2">CGMCC 1.10440</strain>
    </source>
</reference>
<dbReference type="InterPro" id="IPR016181">
    <property type="entry name" value="Acyl_CoA_acyltransferase"/>
</dbReference>
<keyword evidence="1" id="KW-0808">Transferase</keyword>
<protein>
    <submittedName>
        <fullName evidence="1">GNAT family N-acetyltransferase</fullName>
    </submittedName>
</protein>
<dbReference type="Proteomes" id="UP000298488">
    <property type="component" value="Unassembled WGS sequence"/>
</dbReference>
<organism evidence="1 2">
    <name type="scientific">Terrimesophilobacter mesophilus</name>
    <dbReference type="NCBI Taxonomy" id="433647"/>
    <lineage>
        <taxon>Bacteria</taxon>
        <taxon>Bacillati</taxon>
        <taxon>Actinomycetota</taxon>
        <taxon>Actinomycetes</taxon>
        <taxon>Micrococcales</taxon>
        <taxon>Microbacteriaceae</taxon>
        <taxon>Terrimesophilobacter</taxon>
    </lineage>
</organism>
<dbReference type="AlphaFoldDB" id="A0A4R8VAI1"/>
<sequence>MTVIRRATLQDLPGVYRVCLQTGDSGNDASELFRNPDLLGHVYVGPYLVGQPAHSFAAADSQGIAGYSFAAADTRAFEAWEEAEWWPALREQYPITEGSTPDDDAIRLLHFPETAPDDVVAEYASHLHIDLLPRIQGHGLGRGLIEAVLGSLREQGARGVHLGVAEENENATQFYRHIGFQVLDERPGVRFMGMKL</sequence>
<keyword evidence="2" id="KW-1185">Reference proteome</keyword>
<dbReference type="PROSITE" id="PS51186">
    <property type="entry name" value="GNAT"/>
    <property type="match status" value="1"/>
</dbReference>
<name>A0A4R8VAI1_9MICO</name>
<dbReference type="GO" id="GO:0016747">
    <property type="term" value="F:acyltransferase activity, transferring groups other than amino-acyl groups"/>
    <property type="evidence" value="ECO:0007669"/>
    <property type="project" value="InterPro"/>
</dbReference>
<proteinExistence type="predicted"/>
<dbReference type="InterPro" id="IPR000182">
    <property type="entry name" value="GNAT_dom"/>
</dbReference>
<dbReference type="InterPro" id="IPR051822">
    <property type="entry name" value="Glycosyl_Hydrolase_84"/>
</dbReference>
<dbReference type="Pfam" id="PF00583">
    <property type="entry name" value="Acetyltransf_1"/>
    <property type="match status" value="1"/>
</dbReference>
<dbReference type="RefSeq" id="WP_104095645.1">
    <property type="nucleotide sequence ID" value="NZ_JACHBP010000001.1"/>
</dbReference>
<comment type="caution">
    <text evidence="1">The sequence shown here is derived from an EMBL/GenBank/DDBJ whole genome shotgun (WGS) entry which is preliminary data.</text>
</comment>
<dbReference type="SUPFAM" id="SSF55729">
    <property type="entry name" value="Acyl-CoA N-acyltransferases (Nat)"/>
    <property type="match status" value="1"/>
</dbReference>
<dbReference type="EMBL" id="SOFI01000003">
    <property type="protein sequence ID" value="TFB79773.1"/>
    <property type="molecule type" value="Genomic_DNA"/>
</dbReference>